<sequence length="172" mass="20124">MNERITKGACQKIKFPTKAFQSAQTGRIAKGAIWKLKDSVGMFSDLITIKSGKRVDKKEITKSIKVNLEGWMRNPWFEKFRKNPMDLAIVVKMNKYRFRHQDVDNVVKIVLDALKKNNTSDSTFLFEDDSQVARLLVWKMEREEDPYYNTDQLIISFRAYDSTKQMEMVNEG</sequence>
<name>A0A7V3NUP2_UNCW3</name>
<proteinExistence type="predicted"/>
<comment type="caution">
    <text evidence="1">The sequence shown here is derived from an EMBL/GenBank/DDBJ whole genome shotgun (WGS) entry which is preliminary data.</text>
</comment>
<dbReference type="InterPro" id="IPR008822">
    <property type="entry name" value="Endonuclease_RusA-like"/>
</dbReference>
<dbReference type="GO" id="GO:0006310">
    <property type="term" value="P:DNA recombination"/>
    <property type="evidence" value="ECO:0007669"/>
    <property type="project" value="InterPro"/>
</dbReference>
<protein>
    <submittedName>
        <fullName evidence="1">RusA family crossover junction endodeoxyribonuclease</fullName>
    </submittedName>
</protein>
<dbReference type="SUPFAM" id="SSF103084">
    <property type="entry name" value="Holliday junction resolvase RusA"/>
    <property type="match status" value="1"/>
</dbReference>
<dbReference type="GO" id="GO:0000287">
    <property type="term" value="F:magnesium ion binding"/>
    <property type="evidence" value="ECO:0007669"/>
    <property type="project" value="InterPro"/>
</dbReference>
<dbReference type="Pfam" id="PF05866">
    <property type="entry name" value="RusA"/>
    <property type="match status" value="1"/>
</dbReference>
<organism evidence="1">
    <name type="scientific">candidate division WOR-3 bacterium</name>
    <dbReference type="NCBI Taxonomy" id="2052148"/>
    <lineage>
        <taxon>Bacteria</taxon>
        <taxon>Bacteria division WOR-3</taxon>
    </lineage>
</organism>
<evidence type="ECO:0000313" key="1">
    <source>
        <dbReference type="EMBL" id="HGB36387.1"/>
    </source>
</evidence>
<dbReference type="GO" id="GO:0006281">
    <property type="term" value="P:DNA repair"/>
    <property type="evidence" value="ECO:0007669"/>
    <property type="project" value="InterPro"/>
</dbReference>
<dbReference type="AlphaFoldDB" id="A0A7V3NUP2"/>
<dbReference type="EMBL" id="DTGD01000216">
    <property type="protein sequence ID" value="HGB36387.1"/>
    <property type="molecule type" value="Genomic_DNA"/>
</dbReference>
<accession>A0A7V3NUP2</accession>
<reference evidence="1" key="1">
    <citation type="journal article" date="2020" name="mSystems">
        <title>Genome- and Community-Level Interaction Insights into Carbon Utilization and Element Cycling Functions of Hydrothermarchaeota in Hydrothermal Sediment.</title>
        <authorList>
            <person name="Zhou Z."/>
            <person name="Liu Y."/>
            <person name="Xu W."/>
            <person name="Pan J."/>
            <person name="Luo Z.H."/>
            <person name="Li M."/>
        </authorList>
    </citation>
    <scope>NUCLEOTIDE SEQUENCE [LARGE SCALE GENOMIC DNA]</scope>
    <source>
        <strain evidence="1">SpSt-754</strain>
    </source>
</reference>
<gene>
    <name evidence="1" type="ORF">ENV38_05740</name>
</gene>
<dbReference type="Gene3D" id="3.30.1330.70">
    <property type="entry name" value="Holliday junction resolvase RusA"/>
    <property type="match status" value="1"/>
</dbReference>
<dbReference type="InterPro" id="IPR036614">
    <property type="entry name" value="RusA-like_sf"/>
</dbReference>